<organism evidence="1">
    <name type="scientific">marine sediment metagenome</name>
    <dbReference type="NCBI Taxonomy" id="412755"/>
    <lineage>
        <taxon>unclassified sequences</taxon>
        <taxon>metagenomes</taxon>
        <taxon>ecological metagenomes</taxon>
    </lineage>
</organism>
<accession>X1II38</accession>
<evidence type="ECO:0000313" key="1">
    <source>
        <dbReference type="EMBL" id="GAH57233.1"/>
    </source>
</evidence>
<dbReference type="AlphaFoldDB" id="X1II38"/>
<proteinExistence type="predicted"/>
<gene>
    <name evidence="1" type="ORF">S03H2_28507</name>
</gene>
<name>X1II38_9ZZZZ</name>
<reference evidence="1" key="1">
    <citation type="journal article" date="2014" name="Front. Microbiol.">
        <title>High frequency of phylogenetically diverse reductive dehalogenase-homologous genes in deep subseafloor sedimentary metagenomes.</title>
        <authorList>
            <person name="Kawai M."/>
            <person name="Futagami T."/>
            <person name="Toyoda A."/>
            <person name="Takaki Y."/>
            <person name="Nishi S."/>
            <person name="Hori S."/>
            <person name="Arai W."/>
            <person name="Tsubouchi T."/>
            <person name="Morono Y."/>
            <person name="Uchiyama I."/>
            <person name="Ito T."/>
            <person name="Fujiyama A."/>
            <person name="Inagaki F."/>
            <person name="Takami H."/>
        </authorList>
    </citation>
    <scope>NUCLEOTIDE SEQUENCE</scope>
    <source>
        <strain evidence="1">Expedition CK06-06</strain>
    </source>
</reference>
<feature type="non-terminal residue" evidence="1">
    <location>
        <position position="43"/>
    </location>
</feature>
<comment type="caution">
    <text evidence="1">The sequence shown here is derived from an EMBL/GenBank/DDBJ whole genome shotgun (WGS) entry which is preliminary data.</text>
</comment>
<sequence>MRLFLPILIVFLFSLIIGINSMSLEYIPFNPYVSIFFILFQSV</sequence>
<protein>
    <submittedName>
        <fullName evidence="1">Uncharacterized protein</fullName>
    </submittedName>
</protein>
<dbReference type="EMBL" id="BARU01017175">
    <property type="protein sequence ID" value="GAH57233.1"/>
    <property type="molecule type" value="Genomic_DNA"/>
</dbReference>